<dbReference type="InterPro" id="IPR016024">
    <property type="entry name" value="ARM-type_fold"/>
</dbReference>
<dbReference type="GO" id="GO:0007165">
    <property type="term" value="P:signal transduction"/>
    <property type="evidence" value="ECO:0007669"/>
    <property type="project" value="InterPro"/>
</dbReference>
<dbReference type="Pfam" id="PF01603">
    <property type="entry name" value="B56"/>
    <property type="match status" value="1"/>
</dbReference>
<feature type="region of interest" description="Disordered" evidence="1">
    <location>
        <begin position="1"/>
        <end position="54"/>
    </location>
</feature>
<dbReference type="GO" id="GO:0019888">
    <property type="term" value="F:protein phosphatase regulator activity"/>
    <property type="evidence" value="ECO:0007669"/>
    <property type="project" value="InterPro"/>
</dbReference>
<evidence type="ECO:0000256" key="1">
    <source>
        <dbReference type="SAM" id="MobiDB-lite"/>
    </source>
</evidence>
<organism evidence="2 3">
    <name type="scientific">Tritrichomonas foetus</name>
    <dbReference type="NCBI Taxonomy" id="1144522"/>
    <lineage>
        <taxon>Eukaryota</taxon>
        <taxon>Metamonada</taxon>
        <taxon>Parabasalia</taxon>
        <taxon>Tritrichomonadida</taxon>
        <taxon>Tritrichomonadidae</taxon>
        <taxon>Tritrichomonas</taxon>
    </lineage>
</organism>
<evidence type="ECO:0000313" key="2">
    <source>
        <dbReference type="EMBL" id="OHT15385.1"/>
    </source>
</evidence>
<dbReference type="OrthoDB" id="6239597at2759"/>
<feature type="compositionally biased region" description="Acidic residues" evidence="1">
    <location>
        <begin position="595"/>
        <end position="605"/>
    </location>
</feature>
<evidence type="ECO:0000313" key="3">
    <source>
        <dbReference type="Proteomes" id="UP000179807"/>
    </source>
</evidence>
<dbReference type="PANTHER" id="PTHR10257:SF3">
    <property type="entry name" value="SERINE_THREONINE-PROTEIN PHOSPHATASE 2A 56 KDA REGULATORY SUBUNIT GAMMA ISOFORM"/>
    <property type="match status" value="1"/>
</dbReference>
<dbReference type="RefSeq" id="XP_068368521.1">
    <property type="nucleotide sequence ID" value="XM_068497630.1"/>
</dbReference>
<evidence type="ECO:0008006" key="4">
    <source>
        <dbReference type="Google" id="ProtNLM"/>
    </source>
</evidence>
<accession>A0A1J4KVP7</accession>
<dbReference type="SUPFAM" id="SSF48371">
    <property type="entry name" value="ARM repeat"/>
    <property type="match status" value="1"/>
</dbReference>
<dbReference type="GeneID" id="94832334"/>
<protein>
    <recommendedName>
        <fullName evidence="4">Phosphoprotein phosphatase</fullName>
    </recommendedName>
</protein>
<dbReference type="AlphaFoldDB" id="A0A1J4KVP7"/>
<gene>
    <name evidence="2" type="ORF">TRFO_14137</name>
</gene>
<dbReference type="InterPro" id="IPR011989">
    <property type="entry name" value="ARM-like"/>
</dbReference>
<name>A0A1J4KVP7_9EUKA</name>
<dbReference type="Gene3D" id="1.25.10.10">
    <property type="entry name" value="Leucine-rich Repeat Variant"/>
    <property type="match status" value="1"/>
</dbReference>
<sequence>MNIPPFQAAKPIESKDGLIAPHSAPNPTEACPIPSLLGNHSPQSKPFPLPRPMSIKPAKVQFAPNGAGCASRPPSKNPPPPNFYFNRRKTAPSVPKMLIQNLNSQNQENNPEFEKIPDLIKEIKLVRGNYIPDGAPKGEFSNDKELPIAKLHSILQQPQCFSKISENILKDLILLIKDNLSGHVPDIPKVYLYSDQNVSLTLSNWNEIQYIHKILLLVLRQASSLILAANFQADFIRNLFEFYNSPDFNERRSIDSIFTIFKEQFPDLQEVLFNECITRIHRHIHDNTSGYLCVGPALNYLNESFKSGNCEKPPTKELFESHILPLFSSLFLSHFYDQLSDICSLYYGIFDEIPHVSLHYLLNHWPKTNTDKQSLFVTHFAIIAPFISPNGHKHCANKLFYRLAHCIKGQNYKVVTAVLKVMSDASFLFLFSTFSDEIITVLYPELTKLSDFWSPDVVHKTQDIINKLKQMNPEKFEQIEDKTMEKKNASNSKATWESIALNAINLGEDFDHDIFAKELDKISFSSGGDSADDHMCPEKEIKQESTQETESETEIPTQNETKAEPEAQTDIPTETRTDNQNETDIKPESQAEPEPLAEPEPEPEN</sequence>
<dbReference type="GO" id="GO:0000159">
    <property type="term" value="C:protein phosphatase type 2A complex"/>
    <property type="evidence" value="ECO:0007669"/>
    <property type="project" value="InterPro"/>
</dbReference>
<keyword evidence="3" id="KW-1185">Reference proteome</keyword>
<feature type="compositionally biased region" description="Basic and acidic residues" evidence="1">
    <location>
        <begin position="573"/>
        <end position="589"/>
    </location>
</feature>
<dbReference type="InterPro" id="IPR002554">
    <property type="entry name" value="PP2A_B56"/>
</dbReference>
<comment type="caution">
    <text evidence="2">The sequence shown here is derived from an EMBL/GenBank/DDBJ whole genome shotgun (WGS) entry which is preliminary data.</text>
</comment>
<proteinExistence type="predicted"/>
<dbReference type="VEuPathDB" id="TrichDB:TRFO_14137"/>
<reference evidence="2" key="1">
    <citation type="submission" date="2016-10" db="EMBL/GenBank/DDBJ databases">
        <authorList>
            <person name="Benchimol M."/>
            <person name="Almeida L.G."/>
            <person name="Vasconcelos A.T."/>
            <person name="Perreira-Neves A."/>
            <person name="Rosa I.A."/>
            <person name="Tasca T."/>
            <person name="Bogo M.R."/>
            <person name="de Souza W."/>
        </authorList>
    </citation>
    <scope>NUCLEOTIDE SEQUENCE [LARGE SCALE GENOMIC DNA]</scope>
    <source>
        <strain evidence="2">K</strain>
    </source>
</reference>
<dbReference type="Proteomes" id="UP000179807">
    <property type="component" value="Unassembled WGS sequence"/>
</dbReference>
<dbReference type="EMBL" id="MLAK01000229">
    <property type="protein sequence ID" value="OHT15385.1"/>
    <property type="molecule type" value="Genomic_DNA"/>
</dbReference>
<feature type="region of interest" description="Disordered" evidence="1">
    <location>
        <begin position="541"/>
        <end position="605"/>
    </location>
</feature>
<dbReference type="PANTHER" id="PTHR10257">
    <property type="entry name" value="SERINE/THREONINE PROTEIN PHOSPHATASE 2A PP2A REGULATORY SUBUNIT B"/>
    <property type="match status" value="1"/>
</dbReference>